<sequence length="510" mass="51605">MTRCISWAFVAVCLTSLGCSKPLDSGLDATGGAGLGGTGAGSAGGGGGEGGGGGAGGDPSPPNPCVIDCSTIQTPACLQGICDTELKSCIIVPTPGGEPCDDGRFCTVGETCSAGVCQGGELNTCGLAIDQCQSAICSEGDQACTLTPKDDGTSCVSDSLCDIVAECQEGTCVGTPRDCFFFPVQDSCKVAACNPATGNCEAVAGNEGAACSDSGDLCRSGKSCQGGLCLGGTPKVCNHLSAGCTNGYCDPGTGNCATRAVQPGDPCDQATTACTLGVCAADGQCVATPQHDGGACDDGNACTIGETCLAGLCQGGQVGGYVVYFSETFANNSAGWTFTPGTRNDGTPIQSWAIGATAGSTGHNYGFGDPTLDHTSTSDNGVAGVVLGGNITKVIHTPNYIESPPINTDVPGPVWLEFRRWLNSDYATSSVPYMVNYVEVWDGATWNVLWQSGGSPGIQDSAWNHLSYDVTAYKSPAMKVRFGYRVGSVSVRTVSSWNIDDVIIANAVCN</sequence>
<dbReference type="InterPro" id="IPR013320">
    <property type="entry name" value="ConA-like_dom_sf"/>
</dbReference>
<dbReference type="AlphaFoldDB" id="A0A0K1EA20"/>
<reference evidence="1 2" key="1">
    <citation type="submission" date="2015-07" db="EMBL/GenBank/DDBJ databases">
        <title>Genome analysis of myxobacterium Chondromyces crocatus Cm c5 reveals a high potential for natural compound synthesis and the genetic basis for the loss of fruiting body formation.</title>
        <authorList>
            <person name="Zaburannyi N."/>
            <person name="Bunk B."/>
            <person name="Maier J."/>
            <person name="Overmann J."/>
            <person name="Mueller R."/>
        </authorList>
    </citation>
    <scope>NUCLEOTIDE SEQUENCE [LARGE SCALE GENOMIC DNA]</scope>
    <source>
        <strain evidence="1 2">Cm c5</strain>
    </source>
</reference>
<protein>
    <recommendedName>
        <fullName evidence="3">MAM domain-containing protein</fullName>
    </recommendedName>
</protein>
<evidence type="ECO:0008006" key="3">
    <source>
        <dbReference type="Google" id="ProtNLM"/>
    </source>
</evidence>
<gene>
    <name evidence="1" type="ORF">CMC5_018520</name>
</gene>
<dbReference type="KEGG" id="ccro:CMC5_018520"/>
<name>A0A0K1EA20_CHOCO</name>
<dbReference type="EMBL" id="CP012159">
    <property type="protein sequence ID" value="AKT37710.1"/>
    <property type="molecule type" value="Genomic_DNA"/>
</dbReference>
<accession>A0A0K1EA20</accession>
<organism evidence="1 2">
    <name type="scientific">Chondromyces crocatus</name>
    <dbReference type="NCBI Taxonomy" id="52"/>
    <lineage>
        <taxon>Bacteria</taxon>
        <taxon>Pseudomonadati</taxon>
        <taxon>Myxococcota</taxon>
        <taxon>Polyangia</taxon>
        <taxon>Polyangiales</taxon>
        <taxon>Polyangiaceae</taxon>
        <taxon>Chondromyces</taxon>
    </lineage>
</organism>
<dbReference type="OrthoDB" id="1013954at2"/>
<keyword evidence="2" id="KW-1185">Reference proteome</keyword>
<dbReference type="SUPFAM" id="SSF49899">
    <property type="entry name" value="Concanavalin A-like lectins/glucanases"/>
    <property type="match status" value="1"/>
</dbReference>
<dbReference type="Proteomes" id="UP000067626">
    <property type="component" value="Chromosome"/>
</dbReference>
<dbReference type="RefSeq" id="WP_156338382.1">
    <property type="nucleotide sequence ID" value="NZ_CP012159.1"/>
</dbReference>
<proteinExistence type="predicted"/>
<dbReference type="PROSITE" id="PS51257">
    <property type="entry name" value="PROKAR_LIPOPROTEIN"/>
    <property type="match status" value="1"/>
</dbReference>
<evidence type="ECO:0000313" key="2">
    <source>
        <dbReference type="Proteomes" id="UP000067626"/>
    </source>
</evidence>
<evidence type="ECO:0000313" key="1">
    <source>
        <dbReference type="EMBL" id="AKT37710.1"/>
    </source>
</evidence>